<keyword evidence="3" id="KW-0732">Signal</keyword>
<keyword evidence="7" id="KW-0325">Glycoprotein</keyword>
<protein>
    <recommendedName>
        <fullName evidence="9">Ig-like domain-containing protein</fullName>
    </recommendedName>
</protein>
<proteinExistence type="predicted"/>
<name>A0AAW2AG02_CULAL</name>
<dbReference type="SMART" id="SM00406">
    <property type="entry name" value="IGv"/>
    <property type="match status" value="2"/>
</dbReference>
<evidence type="ECO:0000256" key="4">
    <source>
        <dbReference type="ARBA" id="ARBA00022859"/>
    </source>
</evidence>
<evidence type="ECO:0000256" key="7">
    <source>
        <dbReference type="ARBA" id="ARBA00023180"/>
    </source>
</evidence>
<evidence type="ECO:0000256" key="8">
    <source>
        <dbReference type="SAM" id="Phobius"/>
    </source>
</evidence>
<dbReference type="Pfam" id="PF07686">
    <property type="entry name" value="V-set"/>
    <property type="match status" value="2"/>
</dbReference>
<evidence type="ECO:0000256" key="1">
    <source>
        <dbReference type="ARBA" id="ARBA00004236"/>
    </source>
</evidence>
<dbReference type="InterPro" id="IPR013783">
    <property type="entry name" value="Ig-like_fold"/>
</dbReference>
<dbReference type="SMART" id="SM00409">
    <property type="entry name" value="IG"/>
    <property type="match status" value="2"/>
</dbReference>
<dbReference type="Proteomes" id="UP001479290">
    <property type="component" value="Unassembled WGS sequence"/>
</dbReference>
<keyword evidence="6" id="KW-1015">Disulfide bond</keyword>
<keyword evidence="5 8" id="KW-0472">Membrane</keyword>
<keyword evidence="2" id="KW-1003">Cell membrane</keyword>
<reference evidence="10 11" key="1">
    <citation type="submission" date="2024-05" db="EMBL/GenBank/DDBJ databases">
        <title>A high-quality chromosomal-level genome assembly of Topmouth culter (Culter alburnus).</title>
        <authorList>
            <person name="Zhao H."/>
        </authorList>
    </citation>
    <scope>NUCLEOTIDE SEQUENCE [LARGE SCALE GENOMIC DNA]</scope>
    <source>
        <strain evidence="10">CATC2023</strain>
        <tissue evidence="10">Muscle</tissue>
    </source>
</reference>
<feature type="domain" description="Ig-like" evidence="9">
    <location>
        <begin position="85"/>
        <end position="198"/>
    </location>
</feature>
<dbReference type="InterPro" id="IPR052051">
    <property type="entry name" value="TCR_complex_component"/>
</dbReference>
<gene>
    <name evidence="10" type="ORF">ABG768_025603</name>
</gene>
<dbReference type="InterPro" id="IPR003599">
    <property type="entry name" value="Ig_sub"/>
</dbReference>
<evidence type="ECO:0000256" key="3">
    <source>
        <dbReference type="ARBA" id="ARBA00022729"/>
    </source>
</evidence>
<dbReference type="SUPFAM" id="SSF48726">
    <property type="entry name" value="Immunoglobulin"/>
    <property type="match status" value="2"/>
</dbReference>
<dbReference type="Gene3D" id="2.60.40.10">
    <property type="entry name" value="Immunoglobulins"/>
    <property type="match status" value="2"/>
</dbReference>
<sequence>MECYFLKKDFNLIVWYKQLLGKKPQPIAKSYYMNDVYFLKGFDDGRLSVTVGNGTYHLNIFRMTQEDVATYYCGAIKFTALYFSPGTFLMITEKHSNTRRILQQPDLKPVHLGDNITLQCTVQFMEDCAQHSVYWLKQSSGESPSKIIVSYFIMADAQTCVYNFTMKIRTLSDTGIYYCAMDIDGEIITGQGTKVTITGTDQNIMNPGTFILVSSNIISAVIIMIALVKWHFIG</sequence>
<dbReference type="CDD" id="cd00099">
    <property type="entry name" value="IgV"/>
    <property type="match status" value="1"/>
</dbReference>
<dbReference type="PANTHER" id="PTHR19433">
    <property type="entry name" value="T-CELL RECEPTOR ALPHA CHAIN V REGION-RELATED"/>
    <property type="match status" value="1"/>
</dbReference>
<dbReference type="AlphaFoldDB" id="A0AAW2AG02"/>
<keyword evidence="8" id="KW-0812">Transmembrane</keyword>
<dbReference type="InterPro" id="IPR036179">
    <property type="entry name" value="Ig-like_dom_sf"/>
</dbReference>
<keyword evidence="11" id="KW-1185">Reference proteome</keyword>
<evidence type="ECO:0000313" key="10">
    <source>
        <dbReference type="EMBL" id="KAK9972282.1"/>
    </source>
</evidence>
<evidence type="ECO:0000259" key="9">
    <source>
        <dbReference type="PROSITE" id="PS50835"/>
    </source>
</evidence>
<comment type="caution">
    <text evidence="10">The sequence shown here is derived from an EMBL/GenBank/DDBJ whole genome shotgun (WGS) entry which is preliminary data.</text>
</comment>
<dbReference type="PROSITE" id="PS50835">
    <property type="entry name" value="IG_LIKE"/>
    <property type="match status" value="1"/>
</dbReference>
<accession>A0AAW2AG02</accession>
<dbReference type="GO" id="GO:0002376">
    <property type="term" value="P:immune system process"/>
    <property type="evidence" value="ECO:0007669"/>
    <property type="project" value="UniProtKB-KW"/>
</dbReference>
<evidence type="ECO:0000256" key="6">
    <source>
        <dbReference type="ARBA" id="ARBA00023157"/>
    </source>
</evidence>
<evidence type="ECO:0000256" key="2">
    <source>
        <dbReference type="ARBA" id="ARBA00022475"/>
    </source>
</evidence>
<dbReference type="GO" id="GO:0005886">
    <property type="term" value="C:plasma membrane"/>
    <property type="evidence" value="ECO:0007669"/>
    <property type="project" value="UniProtKB-SubCell"/>
</dbReference>
<dbReference type="PANTHER" id="PTHR19433:SF133">
    <property type="entry name" value="IMMUNE-TYPE RECEPTOR 5 PRECURSOR-RELATED"/>
    <property type="match status" value="1"/>
</dbReference>
<dbReference type="EMBL" id="JAWDJR010000007">
    <property type="protein sequence ID" value="KAK9972282.1"/>
    <property type="molecule type" value="Genomic_DNA"/>
</dbReference>
<feature type="transmembrane region" description="Helical" evidence="8">
    <location>
        <begin position="210"/>
        <end position="228"/>
    </location>
</feature>
<keyword evidence="8" id="KW-1133">Transmembrane helix</keyword>
<dbReference type="GO" id="GO:0009617">
    <property type="term" value="P:response to bacterium"/>
    <property type="evidence" value="ECO:0007669"/>
    <property type="project" value="TreeGrafter"/>
</dbReference>
<dbReference type="InterPro" id="IPR013106">
    <property type="entry name" value="Ig_V-set"/>
</dbReference>
<organism evidence="10 11">
    <name type="scientific">Culter alburnus</name>
    <name type="common">Topmouth culter</name>
    <dbReference type="NCBI Taxonomy" id="194366"/>
    <lineage>
        <taxon>Eukaryota</taxon>
        <taxon>Metazoa</taxon>
        <taxon>Chordata</taxon>
        <taxon>Craniata</taxon>
        <taxon>Vertebrata</taxon>
        <taxon>Euteleostomi</taxon>
        <taxon>Actinopterygii</taxon>
        <taxon>Neopterygii</taxon>
        <taxon>Teleostei</taxon>
        <taxon>Ostariophysi</taxon>
        <taxon>Cypriniformes</taxon>
        <taxon>Xenocyprididae</taxon>
        <taxon>Xenocypridinae</taxon>
        <taxon>Culter</taxon>
    </lineage>
</organism>
<evidence type="ECO:0000256" key="5">
    <source>
        <dbReference type="ARBA" id="ARBA00023136"/>
    </source>
</evidence>
<keyword evidence="4" id="KW-0391">Immunity</keyword>
<evidence type="ECO:0000313" key="11">
    <source>
        <dbReference type="Proteomes" id="UP001479290"/>
    </source>
</evidence>
<dbReference type="InterPro" id="IPR007110">
    <property type="entry name" value="Ig-like_dom"/>
</dbReference>
<comment type="subcellular location">
    <subcellularLocation>
        <location evidence="1">Cell membrane</location>
    </subcellularLocation>
</comment>